<name>A0A180GSF8_PUCT1</name>
<dbReference type="OrthoDB" id="191150at2759"/>
<dbReference type="GO" id="GO:0017128">
    <property type="term" value="F:phospholipid scramblase activity"/>
    <property type="evidence" value="ECO:0007669"/>
    <property type="project" value="InterPro"/>
</dbReference>
<evidence type="ECO:0000313" key="5">
    <source>
        <dbReference type="EnsemblFungi" id="PTTG_26572-t43_1-p1"/>
    </source>
</evidence>
<feature type="region of interest" description="Disordered" evidence="3">
    <location>
        <begin position="1"/>
        <end position="41"/>
    </location>
</feature>
<protein>
    <recommendedName>
        <fullName evidence="2">Phospholipid scramblase</fullName>
    </recommendedName>
</protein>
<reference evidence="4" key="1">
    <citation type="submission" date="2009-11" db="EMBL/GenBank/DDBJ databases">
        <authorList>
            <consortium name="The Broad Institute Genome Sequencing Platform"/>
            <person name="Ward D."/>
            <person name="Feldgarden M."/>
            <person name="Earl A."/>
            <person name="Young S.K."/>
            <person name="Zeng Q."/>
            <person name="Koehrsen M."/>
            <person name="Alvarado L."/>
            <person name="Berlin A."/>
            <person name="Bochicchio J."/>
            <person name="Borenstein D."/>
            <person name="Chapman S.B."/>
            <person name="Chen Z."/>
            <person name="Engels R."/>
            <person name="Freedman E."/>
            <person name="Gellesch M."/>
            <person name="Goldberg J."/>
            <person name="Griggs A."/>
            <person name="Gujja S."/>
            <person name="Heilman E."/>
            <person name="Heiman D."/>
            <person name="Hepburn T."/>
            <person name="Howarth C."/>
            <person name="Jen D."/>
            <person name="Larson L."/>
            <person name="Lewis B."/>
            <person name="Mehta T."/>
            <person name="Park D."/>
            <person name="Pearson M."/>
            <person name="Roberts A."/>
            <person name="Saif S."/>
            <person name="Shea T."/>
            <person name="Shenoy N."/>
            <person name="Sisk P."/>
            <person name="Stolte C."/>
            <person name="Sykes S."/>
            <person name="Thomson T."/>
            <person name="Walk T."/>
            <person name="White J."/>
            <person name="Yandava C."/>
            <person name="Izard J."/>
            <person name="Baranova O.V."/>
            <person name="Blanton J.M."/>
            <person name="Tanner A.C."/>
            <person name="Dewhirst F.E."/>
            <person name="Haas B."/>
            <person name="Nusbaum C."/>
            <person name="Birren B."/>
        </authorList>
    </citation>
    <scope>NUCLEOTIDE SEQUENCE [LARGE SCALE GENOMIC DNA]</scope>
    <source>
        <strain evidence="4">1-1 BBBD Race 1</strain>
    </source>
</reference>
<keyword evidence="6" id="KW-1185">Reference proteome</keyword>
<dbReference type="Pfam" id="PF03803">
    <property type="entry name" value="Scramblase"/>
    <property type="match status" value="1"/>
</dbReference>
<dbReference type="InterPro" id="IPR005552">
    <property type="entry name" value="Scramblase"/>
</dbReference>
<comment type="similarity">
    <text evidence="1 2">Belongs to the phospholipid scramblase family.</text>
</comment>
<dbReference type="PANTHER" id="PTHR23248">
    <property type="entry name" value="PHOSPHOLIPID SCRAMBLASE-RELATED"/>
    <property type="match status" value="1"/>
</dbReference>
<feature type="region of interest" description="Disordered" evidence="3">
    <location>
        <begin position="149"/>
        <end position="171"/>
    </location>
</feature>
<dbReference type="Proteomes" id="UP000005240">
    <property type="component" value="Unassembled WGS sequence"/>
</dbReference>
<sequence length="353" mass="39008">MGRPDGLGSPSRPTAARRSSAEAPTGAAHHQHRKLSPSETALFPNIQRDMYPVLRIRIPESKSRWPAVAVFSPLSGATLTQPTTNSRATIRTPVQLLSPASTTGSGSSPASRRIEANRNSICLPWFTRLLSRRGTWAPYSTSFPWTEYESGSSLTSPPRATNVPSGGAGPRRSVQAPTSLILVQIPDHPNGHQLLRPAHPVAPLLSQSALASRYRILSPTGQTLGFLAEEERGFSRTLLRQLAGTHWAFQASISDPLGVELLRIRRPFSLINSRIFAENSSWTENPQERAMVGESQQEFHLWRRRDNLFARLGRSDAAQDEVQQPMSNSPMSTPTHFRLKVICILHKAHNYIV</sequence>
<evidence type="ECO:0000256" key="2">
    <source>
        <dbReference type="RuleBase" id="RU363116"/>
    </source>
</evidence>
<evidence type="ECO:0000256" key="3">
    <source>
        <dbReference type="SAM" id="MobiDB-lite"/>
    </source>
</evidence>
<evidence type="ECO:0000256" key="1">
    <source>
        <dbReference type="ARBA" id="ARBA00005350"/>
    </source>
</evidence>
<dbReference type="GO" id="GO:0005886">
    <property type="term" value="C:plasma membrane"/>
    <property type="evidence" value="ECO:0007669"/>
    <property type="project" value="TreeGrafter"/>
</dbReference>
<reference evidence="5" key="4">
    <citation type="submission" date="2025-05" db="UniProtKB">
        <authorList>
            <consortium name="EnsemblFungi"/>
        </authorList>
    </citation>
    <scope>IDENTIFICATION</scope>
    <source>
        <strain evidence="5">isolate 1-1 / race 1 (BBBD)</strain>
    </source>
</reference>
<evidence type="ECO:0000313" key="4">
    <source>
        <dbReference type="EMBL" id="OAV95747.1"/>
    </source>
</evidence>
<dbReference type="PANTHER" id="PTHR23248:SF9">
    <property type="entry name" value="PHOSPHOLIPID SCRAMBLASE"/>
    <property type="match status" value="1"/>
</dbReference>
<reference evidence="5 6" key="3">
    <citation type="journal article" date="2017" name="G3 (Bethesda)">
        <title>Comparative analysis highlights variable genome content of wheat rusts and divergence of the mating loci.</title>
        <authorList>
            <person name="Cuomo C.A."/>
            <person name="Bakkeren G."/>
            <person name="Khalil H.B."/>
            <person name="Panwar V."/>
            <person name="Joly D."/>
            <person name="Linning R."/>
            <person name="Sakthikumar S."/>
            <person name="Song X."/>
            <person name="Adiconis X."/>
            <person name="Fan L."/>
            <person name="Goldberg J.M."/>
            <person name="Levin J.Z."/>
            <person name="Young S."/>
            <person name="Zeng Q."/>
            <person name="Anikster Y."/>
            <person name="Bruce M."/>
            <person name="Wang M."/>
            <person name="Yin C."/>
            <person name="McCallum B."/>
            <person name="Szabo L.J."/>
            <person name="Hulbert S."/>
            <person name="Chen X."/>
            <person name="Fellers J.P."/>
        </authorList>
    </citation>
    <scope>NUCLEOTIDE SEQUENCE</scope>
    <source>
        <strain evidence="6">Isolate 1-1 / race 1 (BBBD)</strain>
        <strain evidence="5">isolate 1-1 / race 1 (BBBD)</strain>
    </source>
</reference>
<accession>A0A180GSF8</accession>
<dbReference type="AlphaFoldDB" id="A0A180GSF8"/>
<feature type="compositionally biased region" description="Low complexity" evidence="3">
    <location>
        <begin position="9"/>
        <end position="25"/>
    </location>
</feature>
<proteinExistence type="inferred from homology"/>
<evidence type="ECO:0000313" key="6">
    <source>
        <dbReference type="Proteomes" id="UP000005240"/>
    </source>
</evidence>
<dbReference type="EMBL" id="ADAS02000026">
    <property type="protein sequence ID" value="OAV95747.1"/>
    <property type="molecule type" value="Genomic_DNA"/>
</dbReference>
<organism evidence="4">
    <name type="scientific">Puccinia triticina (isolate 1-1 / race 1 (BBBD))</name>
    <name type="common">Brown leaf rust fungus</name>
    <dbReference type="NCBI Taxonomy" id="630390"/>
    <lineage>
        <taxon>Eukaryota</taxon>
        <taxon>Fungi</taxon>
        <taxon>Dikarya</taxon>
        <taxon>Basidiomycota</taxon>
        <taxon>Pucciniomycotina</taxon>
        <taxon>Pucciniomycetes</taxon>
        <taxon>Pucciniales</taxon>
        <taxon>Pucciniaceae</taxon>
        <taxon>Puccinia</taxon>
    </lineage>
</organism>
<gene>
    <name evidence="4" type="ORF">PTTG_26572</name>
</gene>
<feature type="compositionally biased region" description="Polar residues" evidence="3">
    <location>
        <begin position="149"/>
        <end position="164"/>
    </location>
</feature>
<dbReference type="EnsemblFungi" id="PTTG_26572-t43_1">
    <property type="protein sequence ID" value="PTTG_26572-t43_1-p1"/>
    <property type="gene ID" value="PTTG_26572"/>
</dbReference>
<reference evidence="4" key="2">
    <citation type="submission" date="2016-05" db="EMBL/GenBank/DDBJ databases">
        <title>Comparative analysis highlights variable genome content of wheat rusts and divergence of the mating loci.</title>
        <authorList>
            <person name="Cuomo C.A."/>
            <person name="Bakkeren G."/>
            <person name="Szabo L."/>
            <person name="Khalil H."/>
            <person name="Joly D."/>
            <person name="Goldberg J."/>
            <person name="Young S."/>
            <person name="Zeng Q."/>
            <person name="Fellers J."/>
        </authorList>
    </citation>
    <scope>NUCLEOTIDE SEQUENCE [LARGE SCALE GENOMIC DNA]</scope>
    <source>
        <strain evidence="4">1-1 BBBD Race 1</strain>
    </source>
</reference>
<dbReference type="VEuPathDB" id="FungiDB:PTTG_26572"/>
<dbReference type="STRING" id="630390.A0A180GSF8"/>